<gene>
    <name evidence="2" type="ORF">F6X38_20085</name>
</gene>
<evidence type="ECO:0000313" key="3">
    <source>
        <dbReference type="Proteomes" id="UP000432089"/>
    </source>
</evidence>
<keyword evidence="3" id="KW-1185">Reference proteome</keyword>
<organism evidence="2 3">
    <name type="scientific">Plantimonas leprariae</name>
    <dbReference type="NCBI Taxonomy" id="2615207"/>
    <lineage>
        <taxon>Bacteria</taxon>
        <taxon>Pseudomonadati</taxon>
        <taxon>Pseudomonadota</taxon>
        <taxon>Alphaproteobacteria</taxon>
        <taxon>Hyphomicrobiales</taxon>
        <taxon>Aurantimonadaceae</taxon>
        <taxon>Plantimonas</taxon>
    </lineage>
</organism>
<accession>A0A7V7PL48</accession>
<dbReference type="SUPFAM" id="SSF69635">
    <property type="entry name" value="Type III secretory system chaperone-like"/>
    <property type="match status" value="1"/>
</dbReference>
<feature type="region of interest" description="Disordered" evidence="1">
    <location>
        <begin position="1"/>
        <end position="30"/>
    </location>
</feature>
<dbReference type="Pfam" id="PF05932">
    <property type="entry name" value="CesT"/>
    <property type="match status" value="1"/>
</dbReference>
<name>A0A7V7PL48_9HYPH</name>
<dbReference type="AlphaFoldDB" id="A0A7V7PL48"/>
<dbReference type="InterPro" id="IPR010261">
    <property type="entry name" value="Tir_chaperone"/>
</dbReference>
<comment type="caution">
    <text evidence="2">The sequence shown here is derived from an EMBL/GenBank/DDBJ whole genome shotgun (WGS) entry which is preliminary data.</text>
</comment>
<evidence type="ECO:0000313" key="2">
    <source>
        <dbReference type="EMBL" id="KAB0676872.1"/>
    </source>
</evidence>
<protein>
    <submittedName>
        <fullName evidence="2">Type III secretion system chaperone</fullName>
    </submittedName>
</protein>
<feature type="region of interest" description="Disordered" evidence="1">
    <location>
        <begin position="110"/>
        <end position="144"/>
    </location>
</feature>
<evidence type="ECO:0000256" key="1">
    <source>
        <dbReference type="SAM" id="MobiDB-lite"/>
    </source>
</evidence>
<reference evidence="2 3" key="1">
    <citation type="submission" date="2019-09" db="EMBL/GenBank/DDBJ databases">
        <title>YIM 132180 draft genome.</title>
        <authorList>
            <person name="Zhang K."/>
        </authorList>
    </citation>
    <scope>NUCLEOTIDE SEQUENCE [LARGE SCALE GENOMIC DNA]</scope>
    <source>
        <strain evidence="2 3">YIM 132180</strain>
    </source>
</reference>
<dbReference type="GO" id="GO:0030254">
    <property type="term" value="P:protein secretion by the type III secretion system"/>
    <property type="evidence" value="ECO:0007669"/>
    <property type="project" value="InterPro"/>
</dbReference>
<sequence length="298" mass="31867">MARMTPRTAQRRRRDASCSSSDAAPSPSIEEPIVSASDHHSSACAGVASAVIRRSRFRMSAVVSCMASSGVASTDRSAALRILPETILPKLVFSSKCNDLDIFQFQSRPSPPRLCAEQHRPPAEPRYPYPPGRRRRPMRPSGRGPLMQDVHQAIEALGDAIGLDMAALDANGHMTLTVDEAMPVNFARIDDGAFEMWTPLDDLGSATDASLLSAMLASNHLGEGSGAGRLAMTPDRSGFVFCERVQVAGLDAEALSERLAGFIRFATFWNSAAGREALGRGGSGTALPAEDHGFMIRA</sequence>
<feature type="compositionally biased region" description="Low complexity" evidence="1">
    <location>
        <begin position="17"/>
        <end position="28"/>
    </location>
</feature>
<dbReference type="Proteomes" id="UP000432089">
    <property type="component" value="Unassembled WGS sequence"/>
</dbReference>
<dbReference type="EMBL" id="VZDO01000020">
    <property type="protein sequence ID" value="KAB0676872.1"/>
    <property type="molecule type" value="Genomic_DNA"/>
</dbReference>
<proteinExistence type="predicted"/>
<dbReference type="CDD" id="cd16364">
    <property type="entry name" value="T3SC_I-like"/>
    <property type="match status" value="1"/>
</dbReference>
<dbReference type="Gene3D" id="3.30.1460.10">
    <property type="match status" value="1"/>
</dbReference>